<organism evidence="1 2">
    <name type="scientific">Magnetospirillum aberrantis SpK</name>
    <dbReference type="NCBI Taxonomy" id="908842"/>
    <lineage>
        <taxon>Bacteria</taxon>
        <taxon>Pseudomonadati</taxon>
        <taxon>Pseudomonadota</taxon>
        <taxon>Alphaproteobacteria</taxon>
        <taxon>Rhodospirillales</taxon>
        <taxon>Rhodospirillaceae</taxon>
        <taxon>Magnetospirillum</taxon>
    </lineage>
</organism>
<dbReference type="Proteomes" id="UP000480684">
    <property type="component" value="Unassembled WGS sequence"/>
</dbReference>
<comment type="caution">
    <text evidence="1">The sequence shown here is derived from an EMBL/GenBank/DDBJ whole genome shotgun (WGS) entry which is preliminary data.</text>
</comment>
<sequence length="81" mass="9062">MMAAALKHLENLPNWPRLMSVDQAAAYCGLSGEAFRQHVTVQPLRFGRRVLYDRMKIDSWLDEISSNGGVDVDAMIEALGK</sequence>
<reference evidence="1 2" key="1">
    <citation type="submission" date="2020-02" db="EMBL/GenBank/DDBJ databases">
        <authorList>
            <person name="Dziuba M."/>
            <person name="Kuznetsov B."/>
            <person name="Mardanov A."/>
            <person name="Ravin N."/>
            <person name="Grouzdev D."/>
        </authorList>
    </citation>
    <scope>NUCLEOTIDE SEQUENCE [LARGE SCALE GENOMIC DNA]</scope>
    <source>
        <strain evidence="1 2">SpK</strain>
    </source>
</reference>
<evidence type="ECO:0008006" key="3">
    <source>
        <dbReference type="Google" id="ProtNLM"/>
    </source>
</evidence>
<evidence type="ECO:0000313" key="1">
    <source>
        <dbReference type="EMBL" id="NFV80061.1"/>
    </source>
</evidence>
<proteinExistence type="predicted"/>
<protein>
    <recommendedName>
        <fullName evidence="3">Helix-turn-helix domain-containing protein</fullName>
    </recommendedName>
</protein>
<dbReference type="RefSeq" id="WP_163677492.1">
    <property type="nucleotide sequence ID" value="NZ_JAAIYP010000034.1"/>
</dbReference>
<accession>A0A7C9QTY1</accession>
<dbReference type="AlphaFoldDB" id="A0A7C9QTY1"/>
<dbReference type="EMBL" id="JAAIYP010000034">
    <property type="protein sequence ID" value="NFV80061.1"/>
    <property type="molecule type" value="Genomic_DNA"/>
</dbReference>
<gene>
    <name evidence="1" type="ORF">G4223_08055</name>
</gene>
<evidence type="ECO:0000313" key="2">
    <source>
        <dbReference type="Proteomes" id="UP000480684"/>
    </source>
</evidence>
<keyword evidence="2" id="KW-1185">Reference proteome</keyword>
<name>A0A7C9QTY1_9PROT</name>